<gene>
    <name evidence="2" type="ORF">HNR73_001732</name>
</gene>
<name>A0A841FJZ2_9ACTN</name>
<reference evidence="2 3" key="1">
    <citation type="submission" date="2020-08" db="EMBL/GenBank/DDBJ databases">
        <title>Genomic Encyclopedia of Type Strains, Phase IV (KMG-IV): sequencing the most valuable type-strain genomes for metagenomic binning, comparative biology and taxonomic classification.</title>
        <authorList>
            <person name="Goeker M."/>
        </authorList>
    </citation>
    <scope>NUCLEOTIDE SEQUENCE [LARGE SCALE GENOMIC DNA]</scope>
    <source>
        <strain evidence="2 3">YIM 65646</strain>
    </source>
</reference>
<protein>
    <recommendedName>
        <fullName evidence="4">Secreted protein</fullName>
    </recommendedName>
</protein>
<evidence type="ECO:0000313" key="3">
    <source>
        <dbReference type="Proteomes" id="UP000548476"/>
    </source>
</evidence>
<dbReference type="EMBL" id="JACHGT010000003">
    <property type="protein sequence ID" value="MBB6033882.1"/>
    <property type="molecule type" value="Genomic_DNA"/>
</dbReference>
<evidence type="ECO:0000313" key="2">
    <source>
        <dbReference type="EMBL" id="MBB6033882.1"/>
    </source>
</evidence>
<proteinExistence type="predicted"/>
<feature type="chain" id="PRO_5032577885" description="Secreted protein" evidence="1">
    <location>
        <begin position="34"/>
        <end position="397"/>
    </location>
</feature>
<dbReference type="AlphaFoldDB" id="A0A841FJZ2"/>
<keyword evidence="1" id="KW-0732">Signal</keyword>
<organism evidence="2 3">
    <name type="scientific">Phytomonospora endophytica</name>
    <dbReference type="NCBI Taxonomy" id="714109"/>
    <lineage>
        <taxon>Bacteria</taxon>
        <taxon>Bacillati</taxon>
        <taxon>Actinomycetota</taxon>
        <taxon>Actinomycetes</taxon>
        <taxon>Micromonosporales</taxon>
        <taxon>Micromonosporaceae</taxon>
        <taxon>Phytomonospora</taxon>
    </lineage>
</organism>
<keyword evidence="3" id="KW-1185">Reference proteome</keyword>
<comment type="caution">
    <text evidence="2">The sequence shown here is derived from an EMBL/GenBank/DDBJ whole genome shotgun (WGS) entry which is preliminary data.</text>
</comment>
<evidence type="ECO:0008006" key="4">
    <source>
        <dbReference type="Google" id="ProtNLM"/>
    </source>
</evidence>
<dbReference type="RefSeq" id="WP_203685799.1">
    <property type="nucleotide sequence ID" value="NZ_BONT01000013.1"/>
</dbReference>
<dbReference type="Proteomes" id="UP000548476">
    <property type="component" value="Unassembled WGS sequence"/>
</dbReference>
<sequence>MTTASIPRRGLAALLTIAATALASITAPVPASADPSISSVLTANNFRFSLSRTPASLISGLDAALPNVSTQTVVDSGNRTATACSAPAQHRVASFCWNPGDAGTAEWMPQGITTSADALGAGTYEDRRVLLASWYSTASTGTDKGVRITVVDLSDPVTPNYRHILLVEPTTVGGQPSFAPVRIHAGGIAWYGNMLYVADTFNGLRVFDLDHLWQVSTGDESKIGRQSDGTYHAYNYAYVLPQTAAYTHSATGGYAKLRFSAVSLDRTSTPDSLVIAEYASPGTGTRLARVPIDYTNRLLVTGSDGYARANEAHLVNFTSMQGATAVNGTFHVSTSDGEGNAGDRIKWKPPAGTVNIAYDTLPIGCEDVSYDGPRDMMWSLSEYPGKRYVWATRASSL</sequence>
<evidence type="ECO:0000256" key="1">
    <source>
        <dbReference type="SAM" id="SignalP"/>
    </source>
</evidence>
<feature type="signal peptide" evidence="1">
    <location>
        <begin position="1"/>
        <end position="33"/>
    </location>
</feature>
<accession>A0A841FJZ2</accession>